<keyword evidence="2" id="KW-0663">Pyridoxal phosphate</keyword>
<dbReference type="Proteomes" id="UP000692954">
    <property type="component" value="Unassembled WGS sequence"/>
</dbReference>
<dbReference type="InterPro" id="IPR050147">
    <property type="entry name" value="Ser/Thr_Dehydratase"/>
</dbReference>
<evidence type="ECO:0000256" key="1">
    <source>
        <dbReference type="ARBA" id="ARBA00001933"/>
    </source>
</evidence>
<reference evidence="6" key="1">
    <citation type="submission" date="2021-01" db="EMBL/GenBank/DDBJ databases">
        <authorList>
            <consortium name="Genoscope - CEA"/>
            <person name="William W."/>
        </authorList>
    </citation>
    <scope>NUCLEOTIDE SEQUENCE</scope>
</reference>
<dbReference type="OrthoDB" id="282486at2759"/>
<gene>
    <name evidence="6" type="ORF">PSON_ATCC_30995.1.T1270168</name>
</gene>
<name>A0A8S1QZ31_9CILI</name>
<dbReference type="PANTHER" id="PTHR48078">
    <property type="entry name" value="THREONINE DEHYDRATASE, MITOCHONDRIAL-RELATED"/>
    <property type="match status" value="1"/>
</dbReference>
<sequence>MTFLWADIPFEWTCISLRYHNDMFWYIWSIIQMIPVFAAGFYQLYKHQTTPDYYHKIKKGAWDQFIVMFFAAPVPFYYLIDLTISIVEGTFFEPCRFWLWFHHMVSMVVIPPLILRNEYEWQDTLIMATHTLLMKFPFIFLFNILYVGLVFYYNILLYFSPLNKKWVNRFLALLYSLFMIAIMPYHSYIDLSLKYIYLLQQYYEQLIYNFLQIHYKMGCAQTRQYEKSAMITCEIKYLIPELTQAIKLAQQCLYSPQSPIILTPIKLINGLYCKIESTLPSGSVKMRAIYNMLYRLQQKKRHRGEDQLNLVICSSGNAATACIESLKLLKSEDQQNQKQKIITNDICHDDTPTDPGLSVEIKDSQFQSKIKPYELNGKLIIFSKYVKEIHYTNDLPNVTIIHSELNKNEIEDEAIKYSEEMGYDYLDLQNDFHVFGGYATIGFEIDQWQTLTNTKIDSIFVTLKSGALIAGIAFYIKYLAQNKTRMIGVMLRGSIRKGVTLCQQIIEGFIDEIVYVSVEEVEKAQCELAKAEQIAEFNCAIAYAGCKKSSIKNSLVVLSGGNVAANDLKRLIKQYE</sequence>
<keyword evidence="4" id="KW-0472">Membrane</keyword>
<feature type="transmembrane region" description="Helical" evidence="4">
    <location>
        <begin position="65"/>
        <end position="85"/>
    </location>
</feature>
<evidence type="ECO:0000313" key="7">
    <source>
        <dbReference type="Proteomes" id="UP000692954"/>
    </source>
</evidence>
<feature type="transmembrane region" description="Helical" evidence="4">
    <location>
        <begin position="166"/>
        <end position="185"/>
    </location>
</feature>
<comment type="caution">
    <text evidence="6">The sequence shown here is derived from an EMBL/GenBank/DDBJ whole genome shotgun (WGS) entry which is preliminary data.</text>
</comment>
<dbReference type="GO" id="GO:0009097">
    <property type="term" value="P:isoleucine biosynthetic process"/>
    <property type="evidence" value="ECO:0007669"/>
    <property type="project" value="TreeGrafter"/>
</dbReference>
<keyword evidence="7" id="KW-1185">Reference proteome</keyword>
<dbReference type="GO" id="GO:0003941">
    <property type="term" value="F:L-serine ammonia-lyase activity"/>
    <property type="evidence" value="ECO:0007669"/>
    <property type="project" value="TreeGrafter"/>
</dbReference>
<feature type="domain" description="Tryptophan synthase beta chain-like PALP" evidence="5">
    <location>
        <begin position="270"/>
        <end position="328"/>
    </location>
</feature>
<evidence type="ECO:0000256" key="2">
    <source>
        <dbReference type="ARBA" id="ARBA00022898"/>
    </source>
</evidence>
<feature type="transmembrane region" description="Helical" evidence="4">
    <location>
        <begin position="136"/>
        <end position="160"/>
    </location>
</feature>
<proteinExistence type="predicted"/>
<dbReference type="GO" id="GO:0006567">
    <property type="term" value="P:L-threonine catabolic process"/>
    <property type="evidence" value="ECO:0007669"/>
    <property type="project" value="TreeGrafter"/>
</dbReference>
<dbReference type="EMBL" id="CAJJDN010000127">
    <property type="protein sequence ID" value="CAD8120709.1"/>
    <property type="molecule type" value="Genomic_DNA"/>
</dbReference>
<comment type="cofactor">
    <cofactor evidence="1">
        <name>pyridoxal 5'-phosphate</name>
        <dbReference type="ChEBI" id="CHEBI:597326"/>
    </cofactor>
</comment>
<evidence type="ECO:0000313" key="6">
    <source>
        <dbReference type="EMBL" id="CAD8120709.1"/>
    </source>
</evidence>
<evidence type="ECO:0000259" key="5">
    <source>
        <dbReference type="Pfam" id="PF00291"/>
    </source>
</evidence>
<dbReference type="InterPro" id="IPR001926">
    <property type="entry name" value="TrpB-like_PALP"/>
</dbReference>
<feature type="transmembrane region" description="Helical" evidence="4">
    <location>
        <begin position="25"/>
        <end position="45"/>
    </location>
</feature>
<feature type="domain" description="Tryptophan synthase beta chain-like PALP" evidence="5">
    <location>
        <begin position="400"/>
        <end position="559"/>
    </location>
</feature>
<keyword evidence="4" id="KW-1133">Transmembrane helix</keyword>
<accession>A0A8S1QZ31</accession>
<protein>
    <recommendedName>
        <fullName evidence="5">Tryptophan synthase beta chain-like PALP domain-containing protein</fullName>
    </recommendedName>
</protein>
<organism evidence="6 7">
    <name type="scientific">Paramecium sonneborni</name>
    <dbReference type="NCBI Taxonomy" id="65129"/>
    <lineage>
        <taxon>Eukaryota</taxon>
        <taxon>Sar</taxon>
        <taxon>Alveolata</taxon>
        <taxon>Ciliophora</taxon>
        <taxon>Intramacronucleata</taxon>
        <taxon>Oligohymenophorea</taxon>
        <taxon>Peniculida</taxon>
        <taxon>Parameciidae</taxon>
        <taxon>Paramecium</taxon>
    </lineage>
</organism>
<keyword evidence="3" id="KW-0456">Lyase</keyword>
<evidence type="ECO:0000256" key="4">
    <source>
        <dbReference type="SAM" id="Phobius"/>
    </source>
</evidence>
<dbReference type="PANTHER" id="PTHR48078:SF6">
    <property type="entry name" value="L-THREONINE DEHYDRATASE CATABOLIC TDCB"/>
    <property type="match status" value="1"/>
</dbReference>
<keyword evidence="4" id="KW-0812">Transmembrane</keyword>
<evidence type="ECO:0000256" key="3">
    <source>
        <dbReference type="ARBA" id="ARBA00023239"/>
    </source>
</evidence>
<dbReference type="AlphaFoldDB" id="A0A8S1QZ31"/>
<dbReference type="GO" id="GO:0006565">
    <property type="term" value="P:L-serine catabolic process"/>
    <property type="evidence" value="ECO:0007669"/>
    <property type="project" value="TreeGrafter"/>
</dbReference>
<dbReference type="GO" id="GO:0004794">
    <property type="term" value="F:threonine deaminase activity"/>
    <property type="evidence" value="ECO:0007669"/>
    <property type="project" value="TreeGrafter"/>
</dbReference>
<dbReference type="Pfam" id="PF00291">
    <property type="entry name" value="PALP"/>
    <property type="match status" value="2"/>
</dbReference>